<dbReference type="AlphaFoldDB" id="A0A656HL19"/>
<evidence type="ECO:0000259" key="2">
    <source>
        <dbReference type="PROSITE" id="PS50991"/>
    </source>
</evidence>
<evidence type="ECO:0000256" key="1">
    <source>
        <dbReference type="ARBA" id="ARBA00023211"/>
    </source>
</evidence>
<organism evidence="3 4">
    <name type="scientific">Thiothrix nivea (strain ATCC 35100 / DSM 5205 / JP2)</name>
    <dbReference type="NCBI Taxonomy" id="870187"/>
    <lineage>
        <taxon>Bacteria</taxon>
        <taxon>Pseudomonadati</taxon>
        <taxon>Pseudomonadota</taxon>
        <taxon>Gammaproteobacteria</taxon>
        <taxon>Thiotrichales</taxon>
        <taxon>Thiotrichaceae</taxon>
        <taxon>Thiothrix</taxon>
    </lineage>
</organism>
<dbReference type="GO" id="GO:0003852">
    <property type="term" value="F:2-isopropylmalate synthase activity"/>
    <property type="evidence" value="ECO:0007669"/>
    <property type="project" value="TreeGrafter"/>
</dbReference>
<dbReference type="Gene3D" id="3.20.20.70">
    <property type="entry name" value="Aldolase class I"/>
    <property type="match status" value="1"/>
</dbReference>
<accession>A0A656HL19</accession>
<feature type="domain" description="Pyruvate carboxyltransferase" evidence="2">
    <location>
        <begin position="7"/>
        <end position="260"/>
    </location>
</feature>
<gene>
    <name evidence="3" type="ORF">Thini_4332</name>
</gene>
<sequence length="332" mass="36900">MADISLENILDVTLRDGGYLNQWQFSRKEVRYLLDFLARQGIRQVEVGFLRTAAQTTSVVNGCPATFLQEITQQHPGMQWVGMLNPADADWREAVAGKLPYLSLVRLTCTAEVIGQALEIAAYLHEQSPTIKVSINLICISSYRYAEIVDLLKRIAPSPHVDRLYFADSRGALLPHEIEPLYALAKQHCQLPLGFHAHDTLGNAVENSNRAFVCGCDLIDVSLNSFGLAGGNTSLAAYLKANALADTPIETATLDFCEQHLSLREADMGDRGLFALLARQNVDPIWSDDLLETYPHELAGLIDRLPRQPYKTLDEVLTAIRALEKEPCHEKC</sequence>
<dbReference type="RefSeq" id="WP_002710681.1">
    <property type="nucleotide sequence ID" value="NZ_JH651384.1"/>
</dbReference>
<proteinExistence type="predicted"/>
<dbReference type="PANTHER" id="PTHR10277">
    <property type="entry name" value="HOMOCITRATE SYNTHASE-RELATED"/>
    <property type="match status" value="1"/>
</dbReference>
<keyword evidence="3" id="KW-0670">Pyruvate</keyword>
<dbReference type="InterPro" id="IPR000891">
    <property type="entry name" value="PYR_CT"/>
</dbReference>
<dbReference type="SUPFAM" id="SSF51569">
    <property type="entry name" value="Aldolase"/>
    <property type="match status" value="1"/>
</dbReference>
<dbReference type="Pfam" id="PF00682">
    <property type="entry name" value="HMGL-like"/>
    <property type="match status" value="1"/>
</dbReference>
<dbReference type="PROSITE" id="PS50991">
    <property type="entry name" value="PYR_CT"/>
    <property type="match status" value="1"/>
</dbReference>
<evidence type="ECO:0000313" key="4">
    <source>
        <dbReference type="Proteomes" id="UP000005317"/>
    </source>
</evidence>
<evidence type="ECO:0000313" key="3">
    <source>
        <dbReference type="EMBL" id="EIJ36814.1"/>
    </source>
</evidence>
<dbReference type="EMBL" id="JH651384">
    <property type="protein sequence ID" value="EIJ36814.1"/>
    <property type="molecule type" value="Genomic_DNA"/>
</dbReference>
<keyword evidence="4" id="KW-1185">Reference proteome</keyword>
<protein>
    <submittedName>
        <fullName evidence="3">Pyruvate carboxyltransferase</fullName>
    </submittedName>
</protein>
<dbReference type="GO" id="GO:0009098">
    <property type="term" value="P:L-leucine biosynthetic process"/>
    <property type="evidence" value="ECO:0007669"/>
    <property type="project" value="TreeGrafter"/>
</dbReference>
<keyword evidence="3" id="KW-0808">Transferase</keyword>
<reference evidence="4" key="1">
    <citation type="journal article" date="2011" name="Stand. Genomic Sci.">
        <title>Genome sequence of the filamentous, gliding Thiothrix nivea neotype strain (JP2(T)).</title>
        <authorList>
            <person name="Lapidus A."/>
            <person name="Nolan M."/>
            <person name="Lucas S."/>
            <person name="Glavina Del Rio T."/>
            <person name="Tice H."/>
            <person name="Cheng J.F."/>
            <person name="Tapia R."/>
            <person name="Han C."/>
            <person name="Goodwin L."/>
            <person name="Pitluck S."/>
            <person name="Liolios K."/>
            <person name="Pagani I."/>
            <person name="Ivanova N."/>
            <person name="Huntemann M."/>
            <person name="Mavromatis K."/>
            <person name="Mikhailova N."/>
            <person name="Pati A."/>
            <person name="Chen A."/>
            <person name="Palaniappan K."/>
            <person name="Land M."/>
            <person name="Brambilla E.M."/>
            <person name="Rohde M."/>
            <person name="Abt B."/>
            <person name="Verbarg S."/>
            <person name="Goker M."/>
            <person name="Bristow J."/>
            <person name="Eisen J.A."/>
            <person name="Markowitz V."/>
            <person name="Hugenholtz P."/>
            <person name="Kyrpides N.C."/>
            <person name="Klenk H.P."/>
            <person name="Woyke T."/>
        </authorList>
    </citation>
    <scope>NUCLEOTIDE SEQUENCE [LARGE SCALE GENOMIC DNA]</scope>
    <source>
        <strain evidence="4">ATCC 35100 / DSM 5205 / JP2</strain>
    </source>
</reference>
<dbReference type="InterPro" id="IPR050073">
    <property type="entry name" value="2-IPM_HCS-like"/>
</dbReference>
<keyword evidence="1" id="KW-0464">Manganese</keyword>
<dbReference type="InterPro" id="IPR013785">
    <property type="entry name" value="Aldolase_TIM"/>
</dbReference>
<name>A0A656HL19_THINJ</name>
<dbReference type="Proteomes" id="UP000005317">
    <property type="component" value="Unassembled WGS sequence"/>
</dbReference>
<dbReference type="PANTHER" id="PTHR10277:SF9">
    <property type="entry name" value="2-ISOPROPYLMALATE SYNTHASE 1, CHLOROPLASTIC-RELATED"/>
    <property type="match status" value="1"/>
</dbReference>